<evidence type="ECO:0000256" key="2">
    <source>
        <dbReference type="ARBA" id="ARBA00022692"/>
    </source>
</evidence>
<evidence type="ECO:0000313" key="10">
    <source>
        <dbReference type="Proteomes" id="UP000323567"/>
    </source>
</evidence>
<feature type="transmembrane region" description="Helical" evidence="5">
    <location>
        <begin position="125"/>
        <end position="142"/>
    </location>
</feature>
<keyword evidence="4 5" id="KW-0472">Membrane</keyword>
<dbReference type="Pfam" id="PF07291">
    <property type="entry name" value="MauE"/>
    <property type="match status" value="1"/>
</dbReference>
<protein>
    <submittedName>
        <fullName evidence="7">DoxX family membrane protein</fullName>
    </submittedName>
</protein>
<gene>
    <name evidence="8" type="ORF">F2Y07_02215</name>
    <name evidence="7" type="ORF">F2Y13_10370</name>
</gene>
<comment type="subcellular location">
    <subcellularLocation>
        <location evidence="1">Membrane</location>
        <topology evidence="1">Multi-pass membrane protein</topology>
    </subcellularLocation>
</comment>
<evidence type="ECO:0000313" key="7">
    <source>
        <dbReference type="EMBL" id="KAA2368417.1"/>
    </source>
</evidence>
<evidence type="ECO:0000256" key="1">
    <source>
        <dbReference type="ARBA" id="ARBA00004141"/>
    </source>
</evidence>
<keyword evidence="2 5" id="KW-0812">Transmembrane</keyword>
<organism evidence="7 10">
    <name type="scientific">Alistipes shahii</name>
    <dbReference type="NCBI Taxonomy" id="328814"/>
    <lineage>
        <taxon>Bacteria</taxon>
        <taxon>Pseudomonadati</taxon>
        <taxon>Bacteroidota</taxon>
        <taxon>Bacteroidia</taxon>
        <taxon>Bacteroidales</taxon>
        <taxon>Rikenellaceae</taxon>
        <taxon>Alistipes</taxon>
    </lineage>
</organism>
<dbReference type="EMBL" id="VVXK01000014">
    <property type="protein sequence ID" value="KAA2368417.1"/>
    <property type="molecule type" value="Genomic_DNA"/>
</dbReference>
<feature type="domain" description="Methylamine utilisation protein MauE" evidence="6">
    <location>
        <begin position="9"/>
        <end position="140"/>
    </location>
</feature>
<proteinExistence type="predicted"/>
<dbReference type="NCBIfam" id="NF045576">
    <property type="entry name" value="BT_3928_fam"/>
    <property type="match status" value="1"/>
</dbReference>
<dbReference type="InterPro" id="IPR009908">
    <property type="entry name" value="Methylamine_util_MauE"/>
</dbReference>
<accession>A0A5B3G4I9</accession>
<feature type="transmembrane region" description="Helical" evidence="5">
    <location>
        <begin position="154"/>
        <end position="176"/>
    </location>
</feature>
<evidence type="ECO:0000256" key="3">
    <source>
        <dbReference type="ARBA" id="ARBA00022989"/>
    </source>
</evidence>
<dbReference type="Proteomes" id="UP000323567">
    <property type="component" value="Unassembled WGS sequence"/>
</dbReference>
<reference evidence="9 10" key="1">
    <citation type="journal article" date="2019" name="Nat. Med.">
        <title>A library of human gut bacterial isolates paired with longitudinal multiomics data enables mechanistic microbiome research.</title>
        <authorList>
            <person name="Poyet M."/>
            <person name="Groussin M."/>
            <person name="Gibbons S.M."/>
            <person name="Avila-Pacheco J."/>
            <person name="Jiang X."/>
            <person name="Kearney S.M."/>
            <person name="Perrotta A.R."/>
            <person name="Berdy B."/>
            <person name="Zhao S."/>
            <person name="Lieberman T.D."/>
            <person name="Swanson P.K."/>
            <person name="Smith M."/>
            <person name="Roesemann S."/>
            <person name="Alexander J.E."/>
            <person name="Rich S.A."/>
            <person name="Livny J."/>
            <person name="Vlamakis H."/>
            <person name="Clish C."/>
            <person name="Bullock K."/>
            <person name="Deik A."/>
            <person name="Scott J."/>
            <person name="Pierce K.A."/>
            <person name="Xavier R.J."/>
            <person name="Alm E.J."/>
        </authorList>
    </citation>
    <scope>NUCLEOTIDE SEQUENCE [LARGE SCALE GENOMIC DNA]</scope>
    <source>
        <strain evidence="8 9">BIOML-A1</strain>
        <strain evidence="7 10">BIOML-A2</strain>
    </source>
</reference>
<feature type="transmembrane region" description="Helical" evidence="5">
    <location>
        <begin position="83"/>
        <end position="105"/>
    </location>
</feature>
<dbReference type="RefSeq" id="WP_118406474.1">
    <property type="nucleotide sequence ID" value="NZ_CAUDWZ010000001.1"/>
</dbReference>
<evidence type="ECO:0000256" key="5">
    <source>
        <dbReference type="SAM" id="Phobius"/>
    </source>
</evidence>
<feature type="transmembrane region" description="Helical" evidence="5">
    <location>
        <begin position="51"/>
        <end position="76"/>
    </location>
</feature>
<evidence type="ECO:0000256" key="4">
    <source>
        <dbReference type="ARBA" id="ARBA00023136"/>
    </source>
</evidence>
<sequence length="368" mass="42133">MRKTRTFKIAANVCRLILACTFIVSGFTKVIDPWGTALKVNEYLSIYGLDYLQPGAMVFSIWLCGAELMMGCMLLFKVRIRLISIFAVLSMVFFTLLTLLSATLIPVEDCGCFGEALKLTPWETFVKNVVLLPMAFVVWWRYRPDKIFAFKPLEIVLTCTFFFLAMYLGYYCYIHLPLVDFLPYKVGVNIREAMQAPIVEPGESETVLVYRNRRTGREREFSLEDTEWQDAEKWEWVDTRTTSEVPAVRPLVSEFALRDAEGDATEEVLTMPGRVYMLCVTAFDRLPRSCARRMARLAERAREEGAHVVCLTPDPLYGVTWHEFGTVEVRCYNIDASTMKTMLRADNGLVVLDDGTITSKKNCRDIRP</sequence>
<feature type="transmembrane region" description="Helical" evidence="5">
    <location>
        <begin position="12"/>
        <end position="31"/>
    </location>
</feature>
<dbReference type="Proteomes" id="UP000322658">
    <property type="component" value="Unassembled WGS sequence"/>
</dbReference>
<dbReference type="GO" id="GO:0016020">
    <property type="term" value="C:membrane"/>
    <property type="evidence" value="ECO:0007669"/>
    <property type="project" value="UniProtKB-SubCell"/>
</dbReference>
<dbReference type="AlphaFoldDB" id="A0A5B3G4I9"/>
<evidence type="ECO:0000259" key="6">
    <source>
        <dbReference type="Pfam" id="PF07291"/>
    </source>
</evidence>
<dbReference type="EMBL" id="VVXJ01000003">
    <property type="protein sequence ID" value="KAA2377717.1"/>
    <property type="molecule type" value="Genomic_DNA"/>
</dbReference>
<keyword evidence="3 5" id="KW-1133">Transmembrane helix</keyword>
<name>A0A5B3G4I9_9BACT</name>
<dbReference type="GO" id="GO:0030416">
    <property type="term" value="P:methylamine metabolic process"/>
    <property type="evidence" value="ECO:0007669"/>
    <property type="project" value="InterPro"/>
</dbReference>
<evidence type="ECO:0000313" key="9">
    <source>
        <dbReference type="Proteomes" id="UP000322658"/>
    </source>
</evidence>
<evidence type="ECO:0000313" key="8">
    <source>
        <dbReference type="EMBL" id="KAA2377717.1"/>
    </source>
</evidence>
<comment type="caution">
    <text evidence="7">The sequence shown here is derived from an EMBL/GenBank/DDBJ whole genome shotgun (WGS) entry which is preliminary data.</text>
</comment>